<gene>
    <name evidence="1" type="ORF">HERI1096_LOCUS9929</name>
</gene>
<proteinExistence type="predicted"/>
<reference evidence="1" key="1">
    <citation type="submission" date="2021-01" db="EMBL/GenBank/DDBJ databases">
        <authorList>
            <person name="Corre E."/>
            <person name="Pelletier E."/>
            <person name="Niang G."/>
            <person name="Scheremetjew M."/>
            <person name="Finn R."/>
            <person name="Kale V."/>
            <person name="Holt S."/>
            <person name="Cochrane G."/>
            <person name="Meng A."/>
            <person name="Brown T."/>
            <person name="Cohen L."/>
        </authorList>
    </citation>
    <scope>NUCLEOTIDE SEQUENCE</scope>
    <source>
        <strain evidence="1">CCMP281</strain>
    </source>
</reference>
<organism evidence="1">
    <name type="scientific">Haptolina ericina</name>
    <dbReference type="NCBI Taxonomy" id="156174"/>
    <lineage>
        <taxon>Eukaryota</taxon>
        <taxon>Haptista</taxon>
        <taxon>Haptophyta</taxon>
        <taxon>Prymnesiophyceae</taxon>
        <taxon>Prymnesiales</taxon>
        <taxon>Prymnesiaceae</taxon>
        <taxon>Haptolina</taxon>
    </lineage>
</organism>
<accession>A0A7S3EW90</accession>
<dbReference type="EMBL" id="HBHX01017816">
    <property type="protein sequence ID" value="CAE0109269.1"/>
    <property type="molecule type" value="Transcribed_RNA"/>
</dbReference>
<protein>
    <submittedName>
        <fullName evidence="1">Uncharacterized protein</fullName>
    </submittedName>
</protein>
<evidence type="ECO:0000313" key="1">
    <source>
        <dbReference type="EMBL" id="CAE0109269.1"/>
    </source>
</evidence>
<sequence>MHVESFVAHEKLDPLDLPPEEGGLAYLGRIRLSPIDDGHRNRTVVADHWMKWAFHFLVDAEPQSPSYGLPVRLYGALGVRQIFSNWNLSDPATARPDVWRIPLGCHFHAAAAECREFAG</sequence>
<name>A0A7S3EW90_9EUKA</name>
<dbReference type="AlphaFoldDB" id="A0A7S3EW90"/>